<evidence type="ECO:0000256" key="7">
    <source>
        <dbReference type="SAM" id="Phobius"/>
    </source>
</evidence>
<keyword evidence="7" id="KW-1133">Transmembrane helix</keyword>
<evidence type="ECO:0000256" key="4">
    <source>
        <dbReference type="ARBA" id="ARBA00022777"/>
    </source>
</evidence>
<keyword evidence="7" id="KW-0812">Transmembrane</keyword>
<evidence type="ECO:0000313" key="9">
    <source>
        <dbReference type="EMBL" id="NYE68817.1"/>
    </source>
</evidence>
<dbReference type="PROSITE" id="PS50011">
    <property type="entry name" value="PROTEIN_KINASE_DOM"/>
    <property type="match status" value="1"/>
</dbReference>
<feature type="compositionally biased region" description="Basic and acidic residues" evidence="6">
    <location>
        <begin position="348"/>
        <end position="361"/>
    </location>
</feature>
<dbReference type="PANTHER" id="PTHR43671">
    <property type="entry name" value="SERINE/THREONINE-PROTEIN KINASE NEK"/>
    <property type="match status" value="1"/>
</dbReference>
<evidence type="ECO:0000256" key="3">
    <source>
        <dbReference type="ARBA" id="ARBA00022741"/>
    </source>
</evidence>
<organism evidence="9 10">
    <name type="scientific">Microlunatus parietis</name>
    <dbReference type="NCBI Taxonomy" id="682979"/>
    <lineage>
        <taxon>Bacteria</taxon>
        <taxon>Bacillati</taxon>
        <taxon>Actinomycetota</taxon>
        <taxon>Actinomycetes</taxon>
        <taxon>Propionibacteriales</taxon>
        <taxon>Propionibacteriaceae</taxon>
        <taxon>Microlunatus</taxon>
    </lineage>
</organism>
<dbReference type="Pfam" id="PF00069">
    <property type="entry name" value="Pkinase"/>
    <property type="match status" value="1"/>
</dbReference>
<dbReference type="CDD" id="cd14014">
    <property type="entry name" value="STKc_PknB_like"/>
    <property type="match status" value="1"/>
</dbReference>
<accession>A0A7Y9I2A9</accession>
<dbReference type="EMBL" id="JACCBU010000001">
    <property type="protein sequence ID" value="NYE68817.1"/>
    <property type="molecule type" value="Genomic_DNA"/>
</dbReference>
<evidence type="ECO:0000313" key="10">
    <source>
        <dbReference type="Proteomes" id="UP000569914"/>
    </source>
</evidence>
<dbReference type="SMART" id="SM00220">
    <property type="entry name" value="S_TKc"/>
    <property type="match status" value="1"/>
</dbReference>
<reference evidence="9 10" key="1">
    <citation type="submission" date="2020-07" db="EMBL/GenBank/DDBJ databases">
        <title>Sequencing the genomes of 1000 actinobacteria strains.</title>
        <authorList>
            <person name="Klenk H.-P."/>
        </authorList>
    </citation>
    <scope>NUCLEOTIDE SEQUENCE [LARGE SCALE GENOMIC DNA]</scope>
    <source>
        <strain evidence="9 10">DSM 22083</strain>
    </source>
</reference>
<feature type="compositionally biased region" description="Pro residues" evidence="6">
    <location>
        <begin position="394"/>
        <end position="407"/>
    </location>
</feature>
<feature type="domain" description="Protein kinase" evidence="8">
    <location>
        <begin position="11"/>
        <end position="277"/>
    </location>
</feature>
<keyword evidence="4 9" id="KW-0418">Kinase</keyword>
<evidence type="ECO:0000256" key="5">
    <source>
        <dbReference type="ARBA" id="ARBA00022840"/>
    </source>
</evidence>
<proteinExistence type="predicted"/>
<gene>
    <name evidence="9" type="ORF">BKA15_000146</name>
</gene>
<evidence type="ECO:0000259" key="8">
    <source>
        <dbReference type="PROSITE" id="PS50011"/>
    </source>
</evidence>
<evidence type="ECO:0000256" key="2">
    <source>
        <dbReference type="ARBA" id="ARBA00022679"/>
    </source>
</evidence>
<keyword evidence="3" id="KW-0547">Nucleotide-binding</keyword>
<keyword evidence="7" id="KW-0472">Membrane</keyword>
<evidence type="ECO:0000256" key="1">
    <source>
        <dbReference type="ARBA" id="ARBA00012513"/>
    </source>
</evidence>
<dbReference type="Gene3D" id="1.10.510.10">
    <property type="entry name" value="Transferase(Phosphotransferase) domain 1"/>
    <property type="match status" value="1"/>
</dbReference>
<dbReference type="GO" id="GO:0005524">
    <property type="term" value="F:ATP binding"/>
    <property type="evidence" value="ECO:0007669"/>
    <property type="project" value="UniProtKB-KW"/>
</dbReference>
<name>A0A7Y9I2A9_9ACTN</name>
<dbReference type="RefSeq" id="WP_179747692.1">
    <property type="nucleotide sequence ID" value="NZ_JACCBU010000001.1"/>
</dbReference>
<dbReference type="InterPro" id="IPR000719">
    <property type="entry name" value="Prot_kinase_dom"/>
</dbReference>
<keyword evidence="5" id="KW-0067">ATP-binding</keyword>
<comment type="caution">
    <text evidence="9">The sequence shown here is derived from an EMBL/GenBank/DDBJ whole genome shotgun (WGS) entry which is preliminary data.</text>
</comment>
<dbReference type="Proteomes" id="UP000569914">
    <property type="component" value="Unassembled WGS sequence"/>
</dbReference>
<dbReference type="InterPro" id="IPR011009">
    <property type="entry name" value="Kinase-like_dom_sf"/>
</dbReference>
<keyword evidence="2 9" id="KW-0808">Transferase</keyword>
<evidence type="ECO:0000256" key="6">
    <source>
        <dbReference type="SAM" id="MobiDB-lite"/>
    </source>
</evidence>
<dbReference type="Gene3D" id="3.30.200.20">
    <property type="entry name" value="Phosphorylase Kinase, domain 1"/>
    <property type="match status" value="1"/>
</dbReference>
<feature type="region of interest" description="Disordered" evidence="6">
    <location>
        <begin position="299"/>
        <end position="361"/>
    </location>
</feature>
<dbReference type="EC" id="2.7.11.1" evidence="1"/>
<feature type="transmembrane region" description="Helical" evidence="7">
    <location>
        <begin position="367"/>
        <end position="388"/>
    </location>
</feature>
<dbReference type="PROSITE" id="PS00108">
    <property type="entry name" value="PROTEIN_KINASE_ST"/>
    <property type="match status" value="1"/>
</dbReference>
<feature type="region of interest" description="Disordered" evidence="6">
    <location>
        <begin position="392"/>
        <end position="422"/>
    </location>
</feature>
<dbReference type="GO" id="GO:0004674">
    <property type="term" value="F:protein serine/threonine kinase activity"/>
    <property type="evidence" value="ECO:0007669"/>
    <property type="project" value="UniProtKB-EC"/>
</dbReference>
<dbReference type="InterPro" id="IPR050660">
    <property type="entry name" value="NEK_Ser/Thr_kinase"/>
</dbReference>
<dbReference type="AlphaFoldDB" id="A0A7Y9I2A9"/>
<dbReference type="SUPFAM" id="SSF56112">
    <property type="entry name" value="Protein kinase-like (PK-like)"/>
    <property type="match status" value="1"/>
</dbReference>
<keyword evidence="10" id="KW-1185">Reference proteome</keyword>
<sequence length="661" mass="70079">MQFSEALGASYRLSDRIGTGAAGEVWRAIDTRTGETVAAKLLRPEHAADHAVVERFIRERSLLTGLRHPNIVAVRDLVVEGDRLAIVMDYLEGGSLRDLLADQRTLAPTVAVHFAASVLDGLAAAHQRQILHRDVKPDNVLLEGDWRTSRQDGVKVTDFGIAEMISEQPRTDSGGLLGTPEYMAPELVSTGEAGPPADVYGAGILFYELLAGRTPFAGPGTDFTIAQRHVTARIPALKLPAELWRLVRSLLDKNPRSRPTAAEAAAELRRLSGSVYVVPPLALVPLPQTFERADRPATAVRGVAEPTPDEVVQVRATRPSSGPAPDLGTPVQPTMHRPLPQRPVTPAEPERSGEPDPDRPWWKTPRVIIMAAGALVILIGAGVAAILLTRPQTAAPPPPSTAPPPPAMQASQQDQPTPTGLGISRRAEYDPATATIRLTITYSAQNSALRGPFLEVLPGLDPKAACPTVSWTGAKQAQNLPSVTGISQRCGWSVDGVNVPAQGSKEVSVAVRQPIADSAQLQTWLKTAAETTTAAVEDDEVTGTAYPVQRLRDIQLSTPSSTVSQQILPITLVPVWPSGTDKVNPLYRSPSVGAPSEMLVAIAGGEKGIRFSDGCSGAVSVSSDGLTVTALSQTPECTINAKVGNFSDLQSPPFAIVTRGG</sequence>
<protein>
    <recommendedName>
        <fullName evidence="1">non-specific serine/threonine protein kinase</fullName>
        <ecNumber evidence="1">2.7.11.1</ecNumber>
    </recommendedName>
</protein>
<dbReference type="PANTHER" id="PTHR43671:SF13">
    <property type="entry name" value="SERINE_THREONINE-PROTEIN KINASE NEK2"/>
    <property type="match status" value="1"/>
</dbReference>
<dbReference type="InterPro" id="IPR008271">
    <property type="entry name" value="Ser/Thr_kinase_AS"/>
</dbReference>